<dbReference type="AlphaFoldDB" id="A0A0C9NAW8"/>
<organism evidence="1">
    <name type="scientific">Mucor ambiguus</name>
    <dbReference type="NCBI Taxonomy" id="91626"/>
    <lineage>
        <taxon>Eukaryota</taxon>
        <taxon>Fungi</taxon>
        <taxon>Fungi incertae sedis</taxon>
        <taxon>Mucoromycota</taxon>
        <taxon>Mucoromycotina</taxon>
        <taxon>Mucoromycetes</taxon>
        <taxon>Mucorales</taxon>
        <taxon>Mucorineae</taxon>
        <taxon>Mucoraceae</taxon>
        <taxon>Mucor</taxon>
    </lineage>
</organism>
<proteinExistence type="predicted"/>
<sequence>MLRTQQTSLSYINKQGGTRSLPLLDIVSTPQYHDTSATHTRKAQYDSRQGITVKILQEPMANTIRDFSTTQPSMETFSTDLFDDRTTALLPSSAQDHPETSCDGYSGGTLLAQRNMVSISTISDVEGPLNFAASSSPNDVNM</sequence>
<keyword evidence="2" id="KW-1185">Reference proteome</keyword>
<dbReference type="Proteomes" id="UP000053815">
    <property type="component" value="Unassembled WGS sequence"/>
</dbReference>
<protein>
    <submittedName>
        <fullName evidence="1">Uncharacterized protein</fullName>
    </submittedName>
</protein>
<dbReference type="EMBL" id="DF837552">
    <property type="protein sequence ID" value="GAN11918.1"/>
    <property type="molecule type" value="Genomic_DNA"/>
</dbReference>
<evidence type="ECO:0000313" key="2">
    <source>
        <dbReference type="Proteomes" id="UP000053815"/>
    </source>
</evidence>
<reference evidence="1" key="1">
    <citation type="submission" date="2014-09" db="EMBL/GenBank/DDBJ databases">
        <title>Draft genome sequence of an oleaginous Mucoromycotina fungus Mucor ambiguus NBRC6742.</title>
        <authorList>
            <person name="Takeda I."/>
            <person name="Yamane N."/>
            <person name="Morita T."/>
            <person name="Tamano K."/>
            <person name="Machida M."/>
            <person name="Baker S."/>
            <person name="Koike H."/>
        </authorList>
    </citation>
    <scope>NUCLEOTIDE SEQUENCE</scope>
    <source>
        <strain evidence="1">NBRC 6742</strain>
    </source>
</reference>
<accession>A0A0C9NAW8</accession>
<dbReference type="OrthoDB" id="2281581at2759"/>
<evidence type="ECO:0000313" key="1">
    <source>
        <dbReference type="EMBL" id="GAN11918.1"/>
    </source>
</evidence>
<gene>
    <name evidence="1" type="ORF">MAM1_1263d11544</name>
</gene>
<name>A0A0C9NAW8_9FUNG</name>